<sequence length="402" mass="45005">MCTVCAPAAEKSAFLGIRGKSAATSLDNRQSEADELSQARGRISKFKLQRAAQKLLPEEAVARCHRFNKERLHNPGVDVMLNRVTGRASFGNVVTCGSLWHCPVCGAKISEGRRAELQGGMVTHHARGGRVYLLTLTYPHDRTMKLSDSLASLATMLRKFKATRVYKDTMRKAGSKGSVRSLEVTHGENGWHPHTHELVFVDGSNSSDLELIESLRSHWGKAVFKELGAHINEHGFDVRSGDSAAEYVAKFGRDASGWTAAHEITKSNVKKGRKGSRSPFDILRDYMAGCAQSGALFVEYATEFKGKRQLFYSRGLKEYLAIEEISDEELAEGQKEKEEQEMLGTINEQDWLAVLRNNARGEVLEIAQRHGWEGVQFILEKMRASLGSDEPWYRSVRRFICW</sequence>
<dbReference type="EMBL" id="AP022853">
    <property type="protein sequence ID" value="BCB27289.1"/>
    <property type="molecule type" value="Genomic_DNA"/>
</dbReference>
<dbReference type="KEGG" id="slac:SKTS_21750"/>
<evidence type="ECO:0000313" key="4">
    <source>
        <dbReference type="Proteomes" id="UP000502260"/>
    </source>
</evidence>
<dbReference type="Pfam" id="PF01446">
    <property type="entry name" value="Rep_1"/>
    <property type="match status" value="1"/>
</dbReference>
<organism evidence="3 4">
    <name type="scientific">Sulfurimicrobium lacus</name>
    <dbReference type="NCBI Taxonomy" id="2715678"/>
    <lineage>
        <taxon>Bacteria</taxon>
        <taxon>Pseudomonadati</taxon>
        <taxon>Pseudomonadota</taxon>
        <taxon>Betaproteobacteria</taxon>
        <taxon>Nitrosomonadales</taxon>
        <taxon>Sulfuricellaceae</taxon>
        <taxon>Sulfurimicrobium</taxon>
    </lineage>
</organism>
<dbReference type="RefSeq" id="WP_244617511.1">
    <property type="nucleotide sequence ID" value="NZ_AP022853.1"/>
</dbReference>
<name>A0A6F8VEZ4_9PROT</name>
<comment type="similarity">
    <text evidence="1">Belongs to the Gram-positive plasmids replication protein type 1 family.</text>
</comment>
<dbReference type="InterPro" id="IPR000989">
    <property type="entry name" value="Rep"/>
</dbReference>
<evidence type="ECO:0000256" key="1">
    <source>
        <dbReference type="ARBA" id="ARBA00008909"/>
    </source>
</evidence>
<evidence type="ECO:0000256" key="2">
    <source>
        <dbReference type="ARBA" id="ARBA00022705"/>
    </source>
</evidence>
<dbReference type="AlphaFoldDB" id="A0A6F8VEZ4"/>
<accession>A0A6F8VEZ4</accession>
<reference evidence="3" key="1">
    <citation type="journal article" date="2021" name="Arch. Microbiol.">
        <title>Sulfurimicrobium lacus gen. nov., sp. nov., a sulfur oxidizer isolated from lake water, and review of the family Sulfuricellaceae to show that it is not a later synonym of Gallionellaceae.</title>
        <authorList>
            <person name="Kojima H."/>
            <person name="Kanda M."/>
            <person name="Umezawa K."/>
            <person name="Fukui M."/>
        </authorList>
    </citation>
    <scope>NUCLEOTIDE SEQUENCE</scope>
    <source>
        <strain evidence="3">SkT11</strain>
    </source>
</reference>
<proteinExistence type="inferred from homology"/>
<dbReference type="Proteomes" id="UP000502260">
    <property type="component" value="Chromosome"/>
</dbReference>
<dbReference type="GO" id="GO:0003677">
    <property type="term" value="F:DNA binding"/>
    <property type="evidence" value="ECO:0007669"/>
    <property type="project" value="InterPro"/>
</dbReference>
<protein>
    <submittedName>
        <fullName evidence="3">Uncharacterized protein</fullName>
    </submittedName>
</protein>
<keyword evidence="2" id="KW-0235">DNA replication</keyword>
<keyword evidence="4" id="KW-1185">Reference proteome</keyword>
<gene>
    <name evidence="3" type="ORF">SKTS_21750</name>
</gene>
<evidence type="ECO:0000313" key="3">
    <source>
        <dbReference type="EMBL" id="BCB27289.1"/>
    </source>
</evidence>
<dbReference type="GO" id="GO:0006260">
    <property type="term" value="P:DNA replication"/>
    <property type="evidence" value="ECO:0007669"/>
    <property type="project" value="UniProtKB-KW"/>
</dbReference>